<keyword evidence="3" id="KW-0804">Transcription</keyword>
<dbReference type="PROSITE" id="PS50977">
    <property type="entry name" value="HTH_TETR_2"/>
    <property type="match status" value="1"/>
</dbReference>
<evidence type="ECO:0000256" key="3">
    <source>
        <dbReference type="ARBA" id="ARBA00023163"/>
    </source>
</evidence>
<proteinExistence type="predicted"/>
<keyword evidence="2 4" id="KW-0238">DNA-binding</keyword>
<evidence type="ECO:0000313" key="7">
    <source>
        <dbReference type="Proteomes" id="UP000320085"/>
    </source>
</evidence>
<dbReference type="EMBL" id="VFQF01000002">
    <property type="protein sequence ID" value="TQN46412.1"/>
    <property type="molecule type" value="Genomic_DNA"/>
</dbReference>
<name>A0A543PQP9_9MICO</name>
<evidence type="ECO:0000256" key="4">
    <source>
        <dbReference type="PROSITE-ProRule" id="PRU00335"/>
    </source>
</evidence>
<dbReference type="Gene3D" id="1.10.357.10">
    <property type="entry name" value="Tetracycline Repressor, domain 2"/>
    <property type="match status" value="1"/>
</dbReference>
<dbReference type="RefSeq" id="WP_141823216.1">
    <property type="nucleotide sequence ID" value="NZ_BAAAQC010000012.1"/>
</dbReference>
<evidence type="ECO:0000259" key="5">
    <source>
        <dbReference type="PROSITE" id="PS50977"/>
    </source>
</evidence>
<dbReference type="PRINTS" id="PR00455">
    <property type="entry name" value="HTHTETR"/>
</dbReference>
<keyword evidence="1" id="KW-0805">Transcription regulation</keyword>
<dbReference type="GO" id="GO:0003700">
    <property type="term" value="F:DNA-binding transcription factor activity"/>
    <property type="evidence" value="ECO:0007669"/>
    <property type="project" value="TreeGrafter"/>
</dbReference>
<feature type="domain" description="HTH tetR-type" evidence="5">
    <location>
        <begin position="6"/>
        <end position="66"/>
    </location>
</feature>
<dbReference type="PROSITE" id="PS01081">
    <property type="entry name" value="HTH_TETR_1"/>
    <property type="match status" value="1"/>
</dbReference>
<evidence type="ECO:0000256" key="2">
    <source>
        <dbReference type="ARBA" id="ARBA00023125"/>
    </source>
</evidence>
<organism evidence="6 7">
    <name type="scientific">Humibacillus xanthopallidus</name>
    <dbReference type="NCBI Taxonomy" id="412689"/>
    <lineage>
        <taxon>Bacteria</taxon>
        <taxon>Bacillati</taxon>
        <taxon>Actinomycetota</taxon>
        <taxon>Actinomycetes</taxon>
        <taxon>Micrococcales</taxon>
        <taxon>Intrasporangiaceae</taxon>
        <taxon>Humibacillus</taxon>
    </lineage>
</organism>
<gene>
    <name evidence="6" type="ORF">FHX52_3134</name>
</gene>
<dbReference type="InterPro" id="IPR023772">
    <property type="entry name" value="DNA-bd_HTH_TetR-type_CS"/>
</dbReference>
<dbReference type="Pfam" id="PF00440">
    <property type="entry name" value="TetR_N"/>
    <property type="match status" value="1"/>
</dbReference>
<dbReference type="SUPFAM" id="SSF46689">
    <property type="entry name" value="Homeodomain-like"/>
    <property type="match status" value="1"/>
</dbReference>
<dbReference type="OrthoDB" id="956698at2"/>
<reference evidence="6 7" key="1">
    <citation type="submission" date="2019-06" db="EMBL/GenBank/DDBJ databases">
        <title>Sequencing the genomes of 1000 actinobacteria strains.</title>
        <authorList>
            <person name="Klenk H.-P."/>
        </authorList>
    </citation>
    <scope>NUCLEOTIDE SEQUENCE [LARGE SCALE GENOMIC DNA]</scope>
    <source>
        <strain evidence="6 7">DSM 21776</strain>
    </source>
</reference>
<dbReference type="AlphaFoldDB" id="A0A543PQP9"/>
<evidence type="ECO:0000313" key="6">
    <source>
        <dbReference type="EMBL" id="TQN46412.1"/>
    </source>
</evidence>
<evidence type="ECO:0000256" key="1">
    <source>
        <dbReference type="ARBA" id="ARBA00023015"/>
    </source>
</evidence>
<sequence length="192" mass="21305">MPRSAEPTRERLVDAAFALFTENGFARTTVEQITRRACVSQRTFFRHFPDKEEVLFADDDRLLPTIIGAICADDEPVAAEELMADVLGGLAAVMTPDRNRLRARQQIVDGDVALTGRELAKQAQWQPSIAAALVERGFQPHTSDLLAAVGFTLFRASLHEWLLDYDGPTLRERVVTALPDVRAMLDEVSTPT</sequence>
<dbReference type="PANTHER" id="PTHR30055">
    <property type="entry name" value="HTH-TYPE TRANSCRIPTIONAL REGULATOR RUTR"/>
    <property type="match status" value="1"/>
</dbReference>
<dbReference type="InterPro" id="IPR050109">
    <property type="entry name" value="HTH-type_TetR-like_transc_reg"/>
</dbReference>
<comment type="caution">
    <text evidence="6">The sequence shown here is derived from an EMBL/GenBank/DDBJ whole genome shotgun (WGS) entry which is preliminary data.</text>
</comment>
<dbReference type="Proteomes" id="UP000320085">
    <property type="component" value="Unassembled WGS sequence"/>
</dbReference>
<dbReference type="GO" id="GO:0000976">
    <property type="term" value="F:transcription cis-regulatory region binding"/>
    <property type="evidence" value="ECO:0007669"/>
    <property type="project" value="TreeGrafter"/>
</dbReference>
<protein>
    <submittedName>
        <fullName evidence="6">TetR family transcriptional regulator</fullName>
    </submittedName>
</protein>
<dbReference type="PANTHER" id="PTHR30055:SF238">
    <property type="entry name" value="MYCOFACTOCIN BIOSYNTHESIS TRANSCRIPTIONAL REGULATOR MFTR-RELATED"/>
    <property type="match status" value="1"/>
</dbReference>
<feature type="DNA-binding region" description="H-T-H motif" evidence="4">
    <location>
        <begin position="29"/>
        <end position="48"/>
    </location>
</feature>
<dbReference type="InterPro" id="IPR001647">
    <property type="entry name" value="HTH_TetR"/>
</dbReference>
<dbReference type="InterPro" id="IPR009057">
    <property type="entry name" value="Homeodomain-like_sf"/>
</dbReference>
<accession>A0A543PQP9</accession>